<dbReference type="GO" id="GO:0016485">
    <property type="term" value="P:protein processing"/>
    <property type="evidence" value="ECO:0007669"/>
    <property type="project" value="InterPro"/>
</dbReference>
<dbReference type="EMBL" id="OV725078">
    <property type="protein sequence ID" value="CAH1393642.1"/>
    <property type="molecule type" value="Genomic_DNA"/>
</dbReference>
<evidence type="ECO:0000256" key="1">
    <source>
        <dbReference type="PIRNR" id="PIRNR037989"/>
    </source>
</evidence>
<dbReference type="AlphaFoldDB" id="A0A9P0EEI8"/>
<dbReference type="InterPro" id="IPR043504">
    <property type="entry name" value="Peptidase_S1_PA_chymotrypsin"/>
</dbReference>
<comment type="PTM">
    <text evidence="1">The full-lengh TYSND1 is the active the proteolytic processing of PTS1- and PTS2-proteins and in self-cleavage, and intermolecular self-cleavage of TYSND1 down-regulates its protease activity.</text>
</comment>
<dbReference type="EC" id="3.4.21.-" evidence="1"/>
<dbReference type="SUPFAM" id="SSF50494">
    <property type="entry name" value="Trypsin-like serine proteases"/>
    <property type="match status" value="2"/>
</dbReference>
<gene>
    <name evidence="2" type="ORF">NEZAVI_LOCUS4273</name>
</gene>
<dbReference type="GO" id="GO:0031998">
    <property type="term" value="P:regulation of fatty acid beta-oxidation"/>
    <property type="evidence" value="ECO:0007669"/>
    <property type="project" value="TreeGrafter"/>
</dbReference>
<comment type="similarity">
    <text evidence="1">Belongs to the peptidase S1B family.</text>
</comment>
<comment type="subcellular location">
    <subcellularLocation>
        <location evidence="1">Peroxisome</location>
    </subcellularLocation>
</comment>
<dbReference type="Pfam" id="PF13365">
    <property type="entry name" value="Trypsin_2"/>
    <property type="match status" value="1"/>
</dbReference>
<keyword evidence="3" id="KW-1185">Reference proteome</keyword>
<dbReference type="PANTHER" id="PTHR21004:SF0">
    <property type="entry name" value="PEROXISOMAL LEADER PEPTIDE-PROCESSING PROTEASE"/>
    <property type="match status" value="1"/>
</dbReference>
<accession>A0A9P0EEI8</accession>
<keyword evidence="1" id="KW-0645">Protease</keyword>
<keyword evidence="1" id="KW-0576">Peroxisome</keyword>
<dbReference type="OrthoDB" id="6625184at2759"/>
<reference evidence="2" key="1">
    <citation type="submission" date="2022-01" db="EMBL/GenBank/DDBJ databases">
        <authorList>
            <person name="King R."/>
        </authorList>
    </citation>
    <scope>NUCLEOTIDE SEQUENCE</scope>
</reference>
<proteinExistence type="inferred from homology"/>
<dbReference type="Proteomes" id="UP001152798">
    <property type="component" value="Chromosome 2"/>
</dbReference>
<name>A0A9P0EEI8_NEZVI</name>
<organism evidence="2 3">
    <name type="scientific">Nezara viridula</name>
    <name type="common">Southern green stink bug</name>
    <name type="synonym">Cimex viridulus</name>
    <dbReference type="NCBI Taxonomy" id="85310"/>
    <lineage>
        <taxon>Eukaryota</taxon>
        <taxon>Metazoa</taxon>
        <taxon>Ecdysozoa</taxon>
        <taxon>Arthropoda</taxon>
        <taxon>Hexapoda</taxon>
        <taxon>Insecta</taxon>
        <taxon>Pterygota</taxon>
        <taxon>Neoptera</taxon>
        <taxon>Paraneoptera</taxon>
        <taxon>Hemiptera</taxon>
        <taxon>Heteroptera</taxon>
        <taxon>Panheteroptera</taxon>
        <taxon>Pentatomomorpha</taxon>
        <taxon>Pentatomoidea</taxon>
        <taxon>Pentatomidae</taxon>
        <taxon>Pentatominae</taxon>
        <taxon>Nezara</taxon>
    </lineage>
</organism>
<dbReference type="InterPro" id="IPR039245">
    <property type="entry name" value="TYSND1/DEG15"/>
</dbReference>
<sequence length="466" mass="51999">MSCMSSNMLRYTFLFQRITGVSLVFTYHNYEINQSGILFNDYVLTTGGLVLPYVLSKKVPDVKDFSVKISLEKRNRVISKTGYIAYVCNSDDLNNSMKQNDFGLDSIIIESFSQFVIIEINNTAKGNFSKIEMTLNPNELNRGKDVLTVSTPFGNQMFLNCYSRGIVSKIVDKGMFITDSRLSPACEGGPIYIINGSIKLVGLVLTQLMVSNEYTGFNLCCNFYILYEAYCRHRGMHMISPLLSIKKEEHPIHRVSDSVLPVKTPSLKGSCISLDGNGLLVTCSHVINYGNNTPVEVTFGGESYNAKILCCSSKDDILDLAFLQINPDTPLPSCTFYDKNPIKGEAVYVVGYKYFWDNSLQLVSKGTVLKHEEQGPIYTSCITHSGNSGGGMFEKDGKLMAIVCGILFEENISTSHHCHNVGIPIKVMKKPIDAYIQTGDISHLESLCKTKDLYLSTWHLFTRSKL</sequence>
<comment type="function">
    <text evidence="1">Peroxisomal protease that mediates both the removal of the leader peptide from proteins containing a PTS2 target sequence and processes several PTS1-containing proteins. Catalyzes the processing of PTS1-proteins involved in the peroxisomal beta-oxidation of fatty acids.</text>
</comment>
<dbReference type="Gene3D" id="2.40.10.10">
    <property type="entry name" value="Trypsin-like serine proteases"/>
    <property type="match status" value="3"/>
</dbReference>
<dbReference type="GO" id="GO:0005777">
    <property type="term" value="C:peroxisome"/>
    <property type="evidence" value="ECO:0007669"/>
    <property type="project" value="UniProtKB-SubCell"/>
</dbReference>
<dbReference type="PANTHER" id="PTHR21004">
    <property type="entry name" value="SERINE PROTEASE-RELATED"/>
    <property type="match status" value="1"/>
</dbReference>
<dbReference type="InterPro" id="IPR009003">
    <property type="entry name" value="Peptidase_S1_PA"/>
</dbReference>
<keyword evidence="1" id="KW-0720">Serine protease</keyword>
<evidence type="ECO:0000313" key="3">
    <source>
        <dbReference type="Proteomes" id="UP001152798"/>
    </source>
</evidence>
<dbReference type="GO" id="GO:0004252">
    <property type="term" value="F:serine-type endopeptidase activity"/>
    <property type="evidence" value="ECO:0007669"/>
    <property type="project" value="InterPro"/>
</dbReference>
<evidence type="ECO:0000313" key="2">
    <source>
        <dbReference type="EMBL" id="CAH1393642.1"/>
    </source>
</evidence>
<protein>
    <recommendedName>
        <fullName evidence="1">Peroxisomal leader peptide-processing protease</fullName>
        <ecNumber evidence="1">3.4.21.-</ecNumber>
    </recommendedName>
</protein>
<keyword evidence="1" id="KW-0378">Hydrolase</keyword>